<accession>A0A1M5BMA8</accession>
<organism evidence="2 3">
    <name type="scientific">Bacteroides luti</name>
    <dbReference type="NCBI Taxonomy" id="1297750"/>
    <lineage>
        <taxon>Bacteria</taxon>
        <taxon>Pseudomonadati</taxon>
        <taxon>Bacteroidota</taxon>
        <taxon>Bacteroidia</taxon>
        <taxon>Bacteroidales</taxon>
        <taxon>Bacteroidaceae</taxon>
        <taxon>Bacteroides</taxon>
    </lineage>
</organism>
<evidence type="ECO:0000313" key="2">
    <source>
        <dbReference type="EMBL" id="SHF43641.1"/>
    </source>
</evidence>
<dbReference type="RefSeq" id="WP_073401520.1">
    <property type="nucleotide sequence ID" value="NZ_FQTV01000008.1"/>
</dbReference>
<evidence type="ECO:0000313" key="3">
    <source>
        <dbReference type="Proteomes" id="UP000184509"/>
    </source>
</evidence>
<dbReference type="Proteomes" id="UP000184509">
    <property type="component" value="Unassembled WGS sequence"/>
</dbReference>
<name>A0A1M5BMA8_9BACE</name>
<evidence type="ECO:0008006" key="4">
    <source>
        <dbReference type="Google" id="ProtNLM"/>
    </source>
</evidence>
<proteinExistence type="predicted"/>
<dbReference type="AlphaFoldDB" id="A0A1M5BMA8"/>
<feature type="signal peptide" evidence="1">
    <location>
        <begin position="1"/>
        <end position="29"/>
    </location>
</feature>
<feature type="chain" id="PRO_5013200311" description="DUF3836 domain-containing protein" evidence="1">
    <location>
        <begin position="30"/>
        <end position="168"/>
    </location>
</feature>
<gene>
    <name evidence="2" type="ORF">SAMN05444405_108163</name>
</gene>
<protein>
    <recommendedName>
        <fullName evidence="4">DUF3836 domain-containing protein</fullName>
    </recommendedName>
</protein>
<dbReference type="Gene3D" id="2.40.128.720">
    <property type="match status" value="1"/>
</dbReference>
<dbReference type="InterPro" id="IPR024339">
    <property type="entry name" value="DUF3836"/>
</dbReference>
<evidence type="ECO:0000256" key="1">
    <source>
        <dbReference type="SAM" id="SignalP"/>
    </source>
</evidence>
<reference evidence="2 3" key="1">
    <citation type="submission" date="2016-11" db="EMBL/GenBank/DDBJ databases">
        <authorList>
            <person name="Jaros S."/>
            <person name="Januszkiewicz K."/>
            <person name="Wedrychowicz H."/>
        </authorList>
    </citation>
    <scope>NUCLEOTIDE SEQUENCE [LARGE SCALE GENOMIC DNA]</scope>
    <source>
        <strain evidence="2 3">DSM 26991</strain>
    </source>
</reference>
<keyword evidence="3" id="KW-1185">Reference proteome</keyword>
<sequence length="168" mass="19670">MKKIMFSSRSLVSSIAICLLFVCSIAAEARNSKSFVYNKSDEMEIVSLYDSISGLITPYLKYEFSTSENGLSKTKLAYRWNETNRTWTPYYQFTATTVDGNQIQEYAQWNNRKKDFSLNKQKAIYYQVAGKDFTDYFSFKWNDKTEKWEVIDGAKFENYIKLLVSDNN</sequence>
<keyword evidence="1" id="KW-0732">Signal</keyword>
<dbReference type="Pfam" id="PF12930">
    <property type="entry name" value="DUF3836"/>
    <property type="match status" value="1"/>
</dbReference>
<dbReference type="OrthoDB" id="996844at2"/>
<dbReference type="EMBL" id="FQTV01000008">
    <property type="protein sequence ID" value="SHF43641.1"/>
    <property type="molecule type" value="Genomic_DNA"/>
</dbReference>